<keyword evidence="1" id="KW-0732">Signal</keyword>
<evidence type="ECO:0000256" key="1">
    <source>
        <dbReference type="SAM" id="SignalP"/>
    </source>
</evidence>
<evidence type="ECO:0008006" key="3">
    <source>
        <dbReference type="Google" id="ProtNLM"/>
    </source>
</evidence>
<dbReference type="AlphaFoldDB" id="A0A059D5F5"/>
<feature type="signal peptide" evidence="1">
    <location>
        <begin position="1"/>
        <end position="22"/>
    </location>
</feature>
<dbReference type="EMBL" id="KK198754">
    <property type="protein sequence ID" value="KCW85661.1"/>
    <property type="molecule type" value="Genomic_DNA"/>
</dbReference>
<evidence type="ECO:0000313" key="2">
    <source>
        <dbReference type="EMBL" id="KCW85661.1"/>
    </source>
</evidence>
<dbReference type="InParanoid" id="A0A059D5F5"/>
<sequence length="82" mass="9687">MLFTYGLQVLFIICNAWWWSEFYSCCRHETQEKCVICLDSRYYSVFCYKWHDKCGTNTCCGEVEKKEISVVNGFVISCCSHI</sequence>
<dbReference type="Gramene" id="KCW85661">
    <property type="protein sequence ID" value="KCW85661"/>
    <property type="gene ID" value="EUGRSUZ_B02448"/>
</dbReference>
<reference evidence="2" key="1">
    <citation type="submission" date="2013-07" db="EMBL/GenBank/DDBJ databases">
        <title>The genome of Eucalyptus grandis.</title>
        <authorList>
            <person name="Schmutz J."/>
            <person name="Hayes R."/>
            <person name="Myburg A."/>
            <person name="Tuskan G."/>
            <person name="Grattapaglia D."/>
            <person name="Rokhsar D.S."/>
        </authorList>
    </citation>
    <scope>NUCLEOTIDE SEQUENCE</scope>
    <source>
        <tissue evidence="2">Leaf extractions</tissue>
    </source>
</reference>
<organism evidence="2">
    <name type="scientific">Eucalyptus grandis</name>
    <name type="common">Flooded gum</name>
    <dbReference type="NCBI Taxonomy" id="71139"/>
    <lineage>
        <taxon>Eukaryota</taxon>
        <taxon>Viridiplantae</taxon>
        <taxon>Streptophyta</taxon>
        <taxon>Embryophyta</taxon>
        <taxon>Tracheophyta</taxon>
        <taxon>Spermatophyta</taxon>
        <taxon>Magnoliopsida</taxon>
        <taxon>eudicotyledons</taxon>
        <taxon>Gunneridae</taxon>
        <taxon>Pentapetalae</taxon>
        <taxon>rosids</taxon>
        <taxon>malvids</taxon>
        <taxon>Myrtales</taxon>
        <taxon>Myrtaceae</taxon>
        <taxon>Myrtoideae</taxon>
        <taxon>Eucalypteae</taxon>
        <taxon>Eucalyptus</taxon>
    </lineage>
</organism>
<proteinExistence type="predicted"/>
<feature type="chain" id="PRO_5001575091" description="Secreted protein" evidence="1">
    <location>
        <begin position="23"/>
        <end position="82"/>
    </location>
</feature>
<accession>A0A059D5F5</accession>
<protein>
    <recommendedName>
        <fullName evidence="3">Secreted protein</fullName>
    </recommendedName>
</protein>
<gene>
    <name evidence="2" type="ORF">EUGRSUZ_B02448</name>
</gene>
<name>A0A059D5F5_EUCGR</name>